<dbReference type="InterPro" id="IPR015797">
    <property type="entry name" value="NUDIX_hydrolase-like_dom_sf"/>
</dbReference>
<dbReference type="RefSeq" id="WP_133397279.1">
    <property type="nucleotide sequence ID" value="NZ_SNAA01000013.1"/>
</dbReference>
<proteinExistence type="predicted"/>
<comment type="cofactor">
    <cofactor evidence="1">
        <name>Mg(2+)</name>
        <dbReference type="ChEBI" id="CHEBI:18420"/>
    </cofactor>
</comment>
<evidence type="ECO:0000256" key="1">
    <source>
        <dbReference type="ARBA" id="ARBA00001946"/>
    </source>
</evidence>
<feature type="domain" description="Nudix hydrolase" evidence="3">
    <location>
        <begin position="16"/>
        <end position="145"/>
    </location>
</feature>
<evidence type="ECO:0000259" key="3">
    <source>
        <dbReference type="PROSITE" id="PS51462"/>
    </source>
</evidence>
<accession>A0A4R6A5M5</accession>
<name>A0A4R6A5M5_9RHOB</name>
<dbReference type="AlphaFoldDB" id="A0A4R6A5M5"/>
<dbReference type="OrthoDB" id="9816040at2"/>
<evidence type="ECO:0000313" key="4">
    <source>
        <dbReference type="EMBL" id="TDL78155.1"/>
    </source>
</evidence>
<dbReference type="SUPFAM" id="SSF55811">
    <property type="entry name" value="Nudix"/>
    <property type="match status" value="1"/>
</dbReference>
<sequence length="151" mass="16829">MIRRYGPPPLRDIRYPARPGAYGVVVRGGSILLTFTRSPAPELQLPGGGIDAGEGVLTALHREVYEETGWRIAPRRRLGAFRRFVFMPDYDRWAEKICHVYLAHPVRRLGPPTEPAHEAVWLPLAEAAPRLGNEGDAAMVARVAQQLSRRG</sequence>
<dbReference type="EMBL" id="SNAA01000013">
    <property type="protein sequence ID" value="TDL78155.1"/>
    <property type="molecule type" value="Genomic_DNA"/>
</dbReference>
<keyword evidence="5" id="KW-1185">Reference proteome</keyword>
<dbReference type="InterPro" id="IPR000086">
    <property type="entry name" value="NUDIX_hydrolase_dom"/>
</dbReference>
<evidence type="ECO:0000313" key="5">
    <source>
        <dbReference type="Proteomes" id="UP000295701"/>
    </source>
</evidence>
<organism evidence="4 5">
    <name type="scientific">Palleronia sediminis</name>
    <dbReference type="NCBI Taxonomy" id="2547833"/>
    <lineage>
        <taxon>Bacteria</taxon>
        <taxon>Pseudomonadati</taxon>
        <taxon>Pseudomonadota</taxon>
        <taxon>Alphaproteobacteria</taxon>
        <taxon>Rhodobacterales</taxon>
        <taxon>Roseobacteraceae</taxon>
        <taxon>Palleronia</taxon>
    </lineage>
</organism>
<keyword evidence="2" id="KW-0378">Hydrolase</keyword>
<dbReference type="Pfam" id="PF00293">
    <property type="entry name" value="NUDIX"/>
    <property type="match status" value="1"/>
</dbReference>
<dbReference type="Proteomes" id="UP000295701">
    <property type="component" value="Unassembled WGS sequence"/>
</dbReference>
<dbReference type="GO" id="GO:0016787">
    <property type="term" value="F:hydrolase activity"/>
    <property type="evidence" value="ECO:0007669"/>
    <property type="project" value="UniProtKB-KW"/>
</dbReference>
<comment type="caution">
    <text evidence="4">The sequence shown here is derived from an EMBL/GenBank/DDBJ whole genome shotgun (WGS) entry which is preliminary data.</text>
</comment>
<evidence type="ECO:0000256" key="2">
    <source>
        <dbReference type="ARBA" id="ARBA00022801"/>
    </source>
</evidence>
<dbReference type="PROSITE" id="PS51462">
    <property type="entry name" value="NUDIX"/>
    <property type="match status" value="1"/>
</dbReference>
<dbReference type="PROSITE" id="PS00893">
    <property type="entry name" value="NUDIX_BOX"/>
    <property type="match status" value="1"/>
</dbReference>
<dbReference type="PANTHER" id="PTHR43736">
    <property type="entry name" value="ADP-RIBOSE PYROPHOSPHATASE"/>
    <property type="match status" value="1"/>
</dbReference>
<dbReference type="PANTHER" id="PTHR43736:SF1">
    <property type="entry name" value="DIHYDRONEOPTERIN TRIPHOSPHATE DIPHOSPHATASE"/>
    <property type="match status" value="1"/>
</dbReference>
<dbReference type="InterPro" id="IPR020084">
    <property type="entry name" value="NUDIX_hydrolase_CS"/>
</dbReference>
<reference evidence="4 5" key="1">
    <citation type="submission" date="2019-03" db="EMBL/GenBank/DDBJ databases">
        <title>Primorskyibacter sp. SS33 isolated from sediments.</title>
        <authorList>
            <person name="Xunke S."/>
        </authorList>
    </citation>
    <scope>NUCLEOTIDE SEQUENCE [LARGE SCALE GENOMIC DNA]</scope>
    <source>
        <strain evidence="4 5">SS33</strain>
    </source>
</reference>
<protein>
    <submittedName>
        <fullName evidence="4">NUDIX domain-containing protein</fullName>
    </submittedName>
</protein>
<dbReference type="Gene3D" id="3.90.79.10">
    <property type="entry name" value="Nucleoside Triphosphate Pyrophosphohydrolase"/>
    <property type="match status" value="1"/>
</dbReference>
<gene>
    <name evidence="4" type="ORF">E2L08_11715</name>
</gene>